<evidence type="ECO:0000256" key="1">
    <source>
        <dbReference type="SAM" id="MobiDB-lite"/>
    </source>
</evidence>
<feature type="region of interest" description="Disordered" evidence="1">
    <location>
        <begin position="1"/>
        <end position="34"/>
    </location>
</feature>
<reference evidence="2" key="2">
    <citation type="journal article" date="2015" name="Data Brief">
        <title>Shoot transcriptome of the giant reed, Arundo donax.</title>
        <authorList>
            <person name="Barrero R.A."/>
            <person name="Guerrero F.D."/>
            <person name="Moolhuijzen P."/>
            <person name="Goolsby J.A."/>
            <person name="Tidwell J."/>
            <person name="Bellgard S.E."/>
            <person name="Bellgard M.I."/>
        </authorList>
    </citation>
    <scope>NUCLEOTIDE SEQUENCE</scope>
    <source>
        <tissue evidence="2">Shoot tissue taken approximately 20 cm above the soil surface</tissue>
    </source>
</reference>
<organism evidence="2">
    <name type="scientific">Arundo donax</name>
    <name type="common">Giant reed</name>
    <name type="synonym">Donax arundinaceus</name>
    <dbReference type="NCBI Taxonomy" id="35708"/>
    <lineage>
        <taxon>Eukaryota</taxon>
        <taxon>Viridiplantae</taxon>
        <taxon>Streptophyta</taxon>
        <taxon>Embryophyta</taxon>
        <taxon>Tracheophyta</taxon>
        <taxon>Spermatophyta</taxon>
        <taxon>Magnoliopsida</taxon>
        <taxon>Liliopsida</taxon>
        <taxon>Poales</taxon>
        <taxon>Poaceae</taxon>
        <taxon>PACMAD clade</taxon>
        <taxon>Arundinoideae</taxon>
        <taxon>Arundineae</taxon>
        <taxon>Arundo</taxon>
    </lineage>
</organism>
<evidence type="ECO:0000313" key="2">
    <source>
        <dbReference type="EMBL" id="JAD89908.1"/>
    </source>
</evidence>
<reference evidence="2" key="1">
    <citation type="submission" date="2014-09" db="EMBL/GenBank/DDBJ databases">
        <authorList>
            <person name="Magalhaes I.L.F."/>
            <person name="Oliveira U."/>
            <person name="Santos F.R."/>
            <person name="Vidigal T.H.D.A."/>
            <person name="Brescovit A.D."/>
            <person name="Santos A.J."/>
        </authorList>
    </citation>
    <scope>NUCLEOTIDE SEQUENCE</scope>
    <source>
        <tissue evidence="2">Shoot tissue taken approximately 20 cm above the soil surface</tissue>
    </source>
</reference>
<dbReference type="EMBL" id="GBRH01207987">
    <property type="protein sequence ID" value="JAD89908.1"/>
    <property type="molecule type" value="Transcribed_RNA"/>
</dbReference>
<name>A0A0A9DT88_ARUDO</name>
<protein>
    <submittedName>
        <fullName evidence="2">Uncharacterized protein</fullName>
    </submittedName>
</protein>
<dbReference type="AlphaFoldDB" id="A0A0A9DT88"/>
<accession>A0A0A9DT88</accession>
<sequence>MASAWREAPRARRPSAAQHLRAAGRDAGTDERGAAEARIWRKRETALRNWPWEAATRIW</sequence>
<proteinExistence type="predicted"/>
<feature type="compositionally biased region" description="Basic and acidic residues" evidence="1">
    <location>
        <begin position="23"/>
        <end position="34"/>
    </location>
</feature>